<reference evidence="9" key="1">
    <citation type="submission" date="2018-10" db="EMBL/GenBank/DDBJ databases">
        <title>Transcriptome assembly of Aceria tosichella (Wheat curl mite) Type 2.</title>
        <authorList>
            <person name="Scully E.D."/>
            <person name="Geib S.M."/>
            <person name="Palmer N.A."/>
            <person name="Gupta A.K."/>
            <person name="Sarath G."/>
            <person name="Tatineni S."/>
        </authorList>
    </citation>
    <scope>NUCLEOTIDE SEQUENCE</scope>
    <source>
        <strain evidence="9">LincolnNE</strain>
    </source>
</reference>
<dbReference type="SUPFAM" id="SSF103506">
    <property type="entry name" value="Mitochondrial carrier"/>
    <property type="match status" value="1"/>
</dbReference>
<feature type="transmembrane region" description="Helical" evidence="8">
    <location>
        <begin position="116"/>
        <end position="135"/>
    </location>
</feature>
<comment type="subcellular location">
    <subcellularLocation>
        <location evidence="1">Mitochondrion outer membrane</location>
        <topology evidence="1">Multi-pass membrane protein</topology>
    </subcellularLocation>
</comment>
<dbReference type="PANTHER" id="PTHR10780">
    <property type="entry name" value="MITOCHONDRIAL CARRIER HOMOLOG"/>
    <property type="match status" value="1"/>
</dbReference>
<name>A0A6G1S3I7_9ACAR</name>
<dbReference type="EMBL" id="GGYP01000295">
    <property type="protein sequence ID" value="MDE45066.1"/>
    <property type="molecule type" value="Transcribed_RNA"/>
</dbReference>
<keyword evidence="7 8" id="KW-0472">Membrane</keyword>
<evidence type="ECO:0000256" key="4">
    <source>
        <dbReference type="ARBA" id="ARBA00022787"/>
    </source>
</evidence>
<dbReference type="AlphaFoldDB" id="A0A6G1S3I7"/>
<accession>A0A6G1S3I7</accession>
<evidence type="ECO:0000256" key="3">
    <source>
        <dbReference type="ARBA" id="ARBA00022737"/>
    </source>
</evidence>
<evidence type="ECO:0000313" key="9">
    <source>
        <dbReference type="EMBL" id="MDE45066.1"/>
    </source>
</evidence>
<sequence length="259" mass="29641">MDDSASLVRSVGFTVAGYPIYLARTLIQIGYEPVSPDQNGYLPNIFSYITIVRERKGYLALYTGLRYYLPAVILKQSLYDYSALALNHKRDTKDSDVSEIIAVCLRESYLKIQSTVVTYPLLTLSIGYISAAFFGNEQTVEYTFESLYAGFIPKLIIEVTMVWVSVISRRIIANLLDDELGQAIVSRVPPFIVQSFLYPYNVVATVMADNGRSGKNPKFDDWRQCYNFLKINNQLKRGSSFFYRRDYQTILGTSIKRYY</sequence>
<evidence type="ECO:0000256" key="1">
    <source>
        <dbReference type="ARBA" id="ARBA00004374"/>
    </source>
</evidence>
<dbReference type="PANTHER" id="PTHR10780:SF18">
    <property type="entry name" value="LD43650P"/>
    <property type="match status" value="1"/>
</dbReference>
<keyword evidence="2 8" id="KW-0812">Transmembrane</keyword>
<feature type="transmembrane region" description="Helical" evidence="8">
    <location>
        <begin position="147"/>
        <end position="166"/>
    </location>
</feature>
<keyword evidence="6" id="KW-0496">Mitochondrion</keyword>
<keyword evidence="5 8" id="KW-1133">Transmembrane helix</keyword>
<dbReference type="Gene3D" id="1.50.40.10">
    <property type="entry name" value="Mitochondrial carrier domain"/>
    <property type="match status" value="1"/>
</dbReference>
<evidence type="ECO:0000256" key="6">
    <source>
        <dbReference type="ARBA" id="ARBA00023128"/>
    </source>
</evidence>
<evidence type="ECO:0000256" key="5">
    <source>
        <dbReference type="ARBA" id="ARBA00022989"/>
    </source>
</evidence>
<proteinExistence type="predicted"/>
<evidence type="ECO:0000256" key="2">
    <source>
        <dbReference type="ARBA" id="ARBA00022692"/>
    </source>
</evidence>
<evidence type="ECO:0000256" key="7">
    <source>
        <dbReference type="ARBA" id="ARBA00023136"/>
    </source>
</evidence>
<protein>
    <submittedName>
        <fullName evidence="9">Mitochondrial carrier 2</fullName>
    </submittedName>
</protein>
<keyword evidence="4" id="KW-1000">Mitochondrion outer membrane</keyword>
<organism evidence="9">
    <name type="scientific">Aceria tosichella</name>
    <name type="common">wheat curl mite</name>
    <dbReference type="NCBI Taxonomy" id="561515"/>
    <lineage>
        <taxon>Eukaryota</taxon>
        <taxon>Metazoa</taxon>
        <taxon>Ecdysozoa</taxon>
        <taxon>Arthropoda</taxon>
        <taxon>Chelicerata</taxon>
        <taxon>Arachnida</taxon>
        <taxon>Acari</taxon>
        <taxon>Acariformes</taxon>
        <taxon>Trombidiformes</taxon>
        <taxon>Prostigmata</taxon>
        <taxon>Eupodina</taxon>
        <taxon>Eriophyoidea</taxon>
        <taxon>Eriophyidae</taxon>
        <taxon>Eriophyinae</taxon>
        <taxon>Aceriini</taxon>
        <taxon>Aceria</taxon>
    </lineage>
</organism>
<gene>
    <name evidence="9" type="primary">MTCH2</name>
    <name evidence="9" type="ORF">g.5722</name>
</gene>
<keyword evidence="3" id="KW-0677">Repeat</keyword>
<dbReference type="GO" id="GO:0005741">
    <property type="term" value="C:mitochondrial outer membrane"/>
    <property type="evidence" value="ECO:0007669"/>
    <property type="project" value="UniProtKB-SubCell"/>
</dbReference>
<evidence type="ECO:0000256" key="8">
    <source>
        <dbReference type="SAM" id="Phobius"/>
    </source>
</evidence>
<dbReference type="InterPro" id="IPR023395">
    <property type="entry name" value="MCP_dom_sf"/>
</dbReference>